<dbReference type="OrthoDB" id="128867at2759"/>
<keyword evidence="2" id="KW-0677">Repeat</keyword>
<proteinExistence type="predicted"/>
<dbReference type="STRING" id="303698.A0A1V6TPK9"/>
<organism evidence="4 5">
    <name type="scientific">Penicillium steckii</name>
    <dbReference type="NCBI Taxonomy" id="303698"/>
    <lineage>
        <taxon>Eukaryota</taxon>
        <taxon>Fungi</taxon>
        <taxon>Dikarya</taxon>
        <taxon>Ascomycota</taxon>
        <taxon>Pezizomycotina</taxon>
        <taxon>Eurotiomycetes</taxon>
        <taxon>Eurotiomycetidae</taxon>
        <taxon>Eurotiales</taxon>
        <taxon>Aspergillaceae</taxon>
        <taxon>Penicillium</taxon>
    </lineage>
</organism>
<dbReference type="PANTHER" id="PTHR44472">
    <property type="entry name" value="DDB1- AND CUL4-ASSOCIATED FACTOR 4-RELATED"/>
    <property type="match status" value="1"/>
</dbReference>
<dbReference type="AlphaFoldDB" id="A0A1V6TPK9"/>
<keyword evidence="5" id="KW-1185">Reference proteome</keyword>
<dbReference type="EMBL" id="MLKD01000003">
    <property type="protein sequence ID" value="OQE28322.1"/>
    <property type="molecule type" value="Genomic_DNA"/>
</dbReference>
<dbReference type="SMART" id="SM00320">
    <property type="entry name" value="WD40"/>
    <property type="match status" value="3"/>
</dbReference>
<evidence type="ECO:0000256" key="1">
    <source>
        <dbReference type="ARBA" id="ARBA00022574"/>
    </source>
</evidence>
<evidence type="ECO:0000313" key="4">
    <source>
        <dbReference type="EMBL" id="OQE28322.1"/>
    </source>
</evidence>
<evidence type="ECO:0000256" key="3">
    <source>
        <dbReference type="SAM" id="MobiDB-lite"/>
    </source>
</evidence>
<name>A0A1V6TPK9_9EURO</name>
<dbReference type="PANTHER" id="PTHR44472:SF1">
    <property type="entry name" value="DDB1 AND CUL4 ASSOCIATED FACTOR 4"/>
    <property type="match status" value="1"/>
</dbReference>
<reference evidence="5" key="1">
    <citation type="journal article" date="2017" name="Nat. Microbiol.">
        <title>Global analysis of biosynthetic gene clusters reveals vast potential of secondary metabolite production in Penicillium species.</title>
        <authorList>
            <person name="Nielsen J.C."/>
            <person name="Grijseels S."/>
            <person name="Prigent S."/>
            <person name="Ji B."/>
            <person name="Dainat J."/>
            <person name="Nielsen K.F."/>
            <person name="Frisvad J.C."/>
            <person name="Workman M."/>
            <person name="Nielsen J."/>
        </authorList>
    </citation>
    <scope>NUCLEOTIDE SEQUENCE [LARGE SCALE GENOMIC DNA]</scope>
    <source>
        <strain evidence="5">IBT 24891</strain>
    </source>
</reference>
<accession>A0A1V6TPK9</accession>
<evidence type="ECO:0000313" key="5">
    <source>
        <dbReference type="Proteomes" id="UP000191285"/>
    </source>
</evidence>
<protein>
    <submittedName>
        <fullName evidence="4">Uncharacterized protein</fullName>
    </submittedName>
</protein>
<dbReference type="InterPro" id="IPR036322">
    <property type="entry name" value="WD40_repeat_dom_sf"/>
</dbReference>
<dbReference type="SUPFAM" id="SSF50978">
    <property type="entry name" value="WD40 repeat-like"/>
    <property type="match status" value="1"/>
</dbReference>
<dbReference type="InterPro" id="IPR052254">
    <property type="entry name" value="CUL4-DDB1_E3_ligase_receptor"/>
</dbReference>
<dbReference type="Gene3D" id="2.130.10.10">
    <property type="entry name" value="YVTN repeat-like/Quinoprotein amine dehydrogenase"/>
    <property type="match status" value="2"/>
</dbReference>
<comment type="caution">
    <text evidence="4">The sequence shown here is derived from an EMBL/GenBank/DDBJ whole genome shotgun (WGS) entry which is preliminary data.</text>
</comment>
<gene>
    <name evidence="4" type="ORF">PENSTE_c003G01112</name>
</gene>
<feature type="region of interest" description="Disordered" evidence="3">
    <location>
        <begin position="38"/>
        <end position="68"/>
    </location>
</feature>
<keyword evidence="1" id="KW-0853">WD repeat</keyword>
<sequence>MLCMYTNDSFSETTFSPTNWLTADAEKKKYFKIQANHVAPPGAQYSKDSVKRKRNDQEKQQKRAQRTQRMAKETVRKAGLMSHPLVRNDREIGSRILPNYLQQEKQARIYVSQLHRKKLHQFEPWPDYSIQHVLRNPRSGILIASGHRGAESSVSVCFPDFEEMKWTYNRTMERVLFKEAYRLSSISLSHTGYLLATMDSGPEGDSFLSPRMLPGPDDQGDYQWPSFFSHPIRIRTTPSLWCSAACPIGDKALFAVGTSNGLHTLEGFGSHWTVSQKPLPNDVGSRKNGNQQGFREHGNSSHSSVNAVEWLNGDVVASGMRNSSVFLHDLRSGGSATRLQHPHSVTKIRKIDPYRMVVSGNNSLRMYDIRFAPNGLQPKPKPMSSSHTSTRPYMTFPEYSPDIISDFDVSPELGLLATASDDRTVQLFSLQTGELVPSPLSKYKYHNPINCLSFENSEANIDMGGPQTPSLLVCSKATVDQWTW</sequence>
<dbReference type="InterPro" id="IPR001680">
    <property type="entry name" value="WD40_rpt"/>
</dbReference>
<evidence type="ECO:0000256" key="2">
    <source>
        <dbReference type="ARBA" id="ARBA00022737"/>
    </source>
</evidence>
<dbReference type="GO" id="GO:0080008">
    <property type="term" value="C:Cul4-RING E3 ubiquitin ligase complex"/>
    <property type="evidence" value="ECO:0007669"/>
    <property type="project" value="TreeGrafter"/>
</dbReference>
<dbReference type="Proteomes" id="UP000191285">
    <property type="component" value="Unassembled WGS sequence"/>
</dbReference>
<feature type="region of interest" description="Disordered" evidence="3">
    <location>
        <begin position="278"/>
        <end position="303"/>
    </location>
</feature>
<dbReference type="Pfam" id="PF00400">
    <property type="entry name" value="WD40"/>
    <property type="match status" value="1"/>
</dbReference>
<dbReference type="InterPro" id="IPR015943">
    <property type="entry name" value="WD40/YVTN_repeat-like_dom_sf"/>
</dbReference>